<evidence type="ECO:0000256" key="4">
    <source>
        <dbReference type="ARBA" id="ARBA00022842"/>
    </source>
</evidence>
<dbReference type="GO" id="GO:0000298">
    <property type="term" value="F:endopolyphosphatase activity"/>
    <property type="evidence" value="ECO:0007669"/>
    <property type="project" value="TreeGrafter"/>
</dbReference>
<keyword evidence="3 6" id="KW-0378">Hydrolase</keyword>
<dbReference type="InterPro" id="IPR047198">
    <property type="entry name" value="DDP-like_NUDIX"/>
</dbReference>
<keyword evidence="2" id="KW-0479">Metal-binding</keyword>
<dbReference type="OrthoDB" id="7066910at2"/>
<evidence type="ECO:0000259" key="5">
    <source>
        <dbReference type="PROSITE" id="PS51462"/>
    </source>
</evidence>
<dbReference type="Gene3D" id="3.90.79.10">
    <property type="entry name" value="Nucleoside Triphosphate Pyrophosphohydrolase"/>
    <property type="match status" value="1"/>
</dbReference>
<evidence type="ECO:0000313" key="6">
    <source>
        <dbReference type="EMBL" id="PWS36482.1"/>
    </source>
</evidence>
<dbReference type="RefSeq" id="WP_109871275.1">
    <property type="nucleotide sequence ID" value="NZ_QGNA01000003.1"/>
</dbReference>
<evidence type="ECO:0000256" key="2">
    <source>
        <dbReference type="ARBA" id="ARBA00022723"/>
    </source>
</evidence>
<evidence type="ECO:0000256" key="1">
    <source>
        <dbReference type="ARBA" id="ARBA00001946"/>
    </source>
</evidence>
<proteinExistence type="predicted"/>
<comment type="caution">
    <text evidence="6">The sequence shown here is derived from an EMBL/GenBank/DDBJ whole genome shotgun (WGS) entry which is preliminary data.</text>
</comment>
<dbReference type="GO" id="GO:0034432">
    <property type="term" value="F:bis(5'-adenosyl)-pentaphosphatase activity"/>
    <property type="evidence" value="ECO:0007669"/>
    <property type="project" value="TreeGrafter"/>
</dbReference>
<keyword evidence="4" id="KW-0460">Magnesium</keyword>
<dbReference type="CDD" id="cd04666">
    <property type="entry name" value="NUDIX_DIPP2_like_Nudt4"/>
    <property type="match status" value="1"/>
</dbReference>
<evidence type="ECO:0000256" key="3">
    <source>
        <dbReference type="ARBA" id="ARBA00022801"/>
    </source>
</evidence>
<keyword evidence="7" id="KW-1185">Reference proteome</keyword>
<feature type="domain" description="Nudix hydrolase" evidence="5">
    <location>
        <begin position="16"/>
        <end position="146"/>
    </location>
</feature>
<dbReference type="GO" id="GO:0046872">
    <property type="term" value="F:metal ion binding"/>
    <property type="evidence" value="ECO:0007669"/>
    <property type="project" value="UniProtKB-KW"/>
</dbReference>
<dbReference type="GO" id="GO:0008486">
    <property type="term" value="F:diphosphoinositol-polyphosphate diphosphatase activity"/>
    <property type="evidence" value="ECO:0007669"/>
    <property type="project" value="TreeGrafter"/>
</dbReference>
<dbReference type="GO" id="GO:0034431">
    <property type="term" value="F:bis(5'-adenosyl)-hexaphosphatase activity"/>
    <property type="evidence" value="ECO:0007669"/>
    <property type="project" value="TreeGrafter"/>
</dbReference>
<dbReference type="GO" id="GO:0071543">
    <property type="term" value="P:diphosphoinositol polyphosphate metabolic process"/>
    <property type="evidence" value="ECO:0007669"/>
    <property type="project" value="TreeGrafter"/>
</dbReference>
<evidence type="ECO:0000313" key="7">
    <source>
        <dbReference type="Proteomes" id="UP000245765"/>
    </source>
</evidence>
<gene>
    <name evidence="6" type="ORF">DFH01_15135</name>
</gene>
<dbReference type="Proteomes" id="UP000245765">
    <property type="component" value="Unassembled WGS sequence"/>
</dbReference>
<dbReference type="GO" id="GO:1901911">
    <property type="term" value="P:adenosine 5'-(hexahydrogen pentaphosphate) catabolic process"/>
    <property type="evidence" value="ECO:0007669"/>
    <property type="project" value="TreeGrafter"/>
</dbReference>
<dbReference type="GO" id="GO:1901907">
    <property type="term" value="P:diadenosine pentaphosphate catabolic process"/>
    <property type="evidence" value="ECO:0007669"/>
    <property type="project" value="TreeGrafter"/>
</dbReference>
<dbReference type="InterPro" id="IPR000086">
    <property type="entry name" value="NUDIX_hydrolase_dom"/>
</dbReference>
<sequence>MPDGLLQAQAIQARAPRQSAALPILGAGAALRVVLITSRETRRWVIPKGWIEPREAPHRSAAREAFEEAGLAGEADPDPLGLYAYPKRLASGAVRPTEVLVFRYRVARLLHDWPERRERERKLFTAEAAAAVVKEPGLAELLRKLRSA</sequence>
<organism evidence="6 7">
    <name type="scientific">Falsiroseomonas bella</name>
    <dbReference type="NCBI Taxonomy" id="2184016"/>
    <lineage>
        <taxon>Bacteria</taxon>
        <taxon>Pseudomonadati</taxon>
        <taxon>Pseudomonadota</taxon>
        <taxon>Alphaproteobacteria</taxon>
        <taxon>Acetobacterales</taxon>
        <taxon>Roseomonadaceae</taxon>
        <taxon>Falsiroseomonas</taxon>
    </lineage>
</organism>
<dbReference type="PANTHER" id="PTHR12629:SF0">
    <property type="entry name" value="DIPHOSPHOINOSITOL-POLYPHOSPHATE DIPHOSPHATASE"/>
    <property type="match status" value="1"/>
</dbReference>
<dbReference type="PROSITE" id="PS51462">
    <property type="entry name" value="NUDIX"/>
    <property type="match status" value="1"/>
</dbReference>
<dbReference type="GO" id="GO:1901909">
    <property type="term" value="P:diadenosine hexaphosphate catabolic process"/>
    <property type="evidence" value="ECO:0007669"/>
    <property type="project" value="TreeGrafter"/>
</dbReference>
<accession>A0A317FDM9</accession>
<reference evidence="7" key="1">
    <citation type="submission" date="2018-05" db="EMBL/GenBank/DDBJ databases">
        <authorList>
            <person name="Du Z."/>
            <person name="Wang X."/>
        </authorList>
    </citation>
    <scope>NUCLEOTIDE SEQUENCE [LARGE SCALE GENOMIC DNA]</scope>
    <source>
        <strain evidence="7">CQN31</strain>
    </source>
</reference>
<comment type="cofactor">
    <cofactor evidence="1">
        <name>Mg(2+)</name>
        <dbReference type="ChEBI" id="CHEBI:18420"/>
    </cofactor>
</comment>
<dbReference type="SUPFAM" id="SSF55811">
    <property type="entry name" value="Nudix"/>
    <property type="match status" value="1"/>
</dbReference>
<dbReference type="PANTHER" id="PTHR12629">
    <property type="entry name" value="DIPHOSPHOINOSITOL POLYPHOSPHATE PHOSPHOHYDROLASE"/>
    <property type="match status" value="1"/>
</dbReference>
<name>A0A317FDM9_9PROT</name>
<dbReference type="EMBL" id="QGNA01000003">
    <property type="protein sequence ID" value="PWS36482.1"/>
    <property type="molecule type" value="Genomic_DNA"/>
</dbReference>
<protein>
    <submittedName>
        <fullName evidence="6">NUDIX hydrolase</fullName>
    </submittedName>
</protein>
<dbReference type="Pfam" id="PF00293">
    <property type="entry name" value="NUDIX"/>
    <property type="match status" value="1"/>
</dbReference>
<dbReference type="InterPro" id="IPR015797">
    <property type="entry name" value="NUDIX_hydrolase-like_dom_sf"/>
</dbReference>
<dbReference type="AlphaFoldDB" id="A0A317FDM9"/>
<dbReference type="GO" id="GO:0005737">
    <property type="term" value="C:cytoplasm"/>
    <property type="evidence" value="ECO:0007669"/>
    <property type="project" value="TreeGrafter"/>
</dbReference>